<evidence type="ECO:0000256" key="12">
    <source>
        <dbReference type="ARBA" id="ARBA00023224"/>
    </source>
</evidence>
<dbReference type="SUPFAM" id="SSF81321">
    <property type="entry name" value="Family A G protein-coupled receptor-like"/>
    <property type="match status" value="1"/>
</dbReference>
<dbReference type="GO" id="GO:0007187">
    <property type="term" value="P:G protein-coupled receptor signaling pathway, coupled to cyclic nucleotide second messenger"/>
    <property type="evidence" value="ECO:0007669"/>
    <property type="project" value="TreeGrafter"/>
</dbReference>
<dbReference type="InterPro" id="IPR017452">
    <property type="entry name" value="GPCR_Rhodpsn_7TM"/>
</dbReference>
<feature type="transmembrane region" description="Helical" evidence="16">
    <location>
        <begin position="191"/>
        <end position="208"/>
    </location>
</feature>
<dbReference type="GO" id="GO:0030425">
    <property type="term" value="C:dendrite"/>
    <property type="evidence" value="ECO:0007669"/>
    <property type="project" value="TreeGrafter"/>
</dbReference>
<feature type="transmembrane region" description="Helical" evidence="16">
    <location>
        <begin position="239"/>
        <end position="257"/>
    </location>
</feature>
<name>A0A6J1VCG4_9SAUR</name>
<keyword evidence="11" id="KW-0325">Glycoprotein</keyword>
<evidence type="ECO:0000256" key="6">
    <source>
        <dbReference type="ARBA" id="ARBA00023040"/>
    </source>
</evidence>
<comment type="similarity">
    <text evidence="15">Belongs to the G-protein coupled receptor 1 family.</text>
</comment>
<dbReference type="AlphaFoldDB" id="A0A6J1VCG4"/>
<evidence type="ECO:0000256" key="15">
    <source>
        <dbReference type="RuleBase" id="RU000688"/>
    </source>
</evidence>
<evidence type="ECO:0000313" key="18">
    <source>
        <dbReference type="Proteomes" id="UP000504612"/>
    </source>
</evidence>
<dbReference type="GO" id="GO:0045907">
    <property type="term" value="P:positive regulation of vasoconstriction"/>
    <property type="evidence" value="ECO:0007669"/>
    <property type="project" value="InterPro"/>
</dbReference>
<dbReference type="InterPro" id="IPR000276">
    <property type="entry name" value="GPCR_Rhodpsn"/>
</dbReference>
<keyword evidence="5 16" id="KW-1133">Transmembrane helix</keyword>
<sequence>MNCTNVTDGSLCLLQKVLIGAVLTVLIVVTVCGNVMVCLAVYLSRRLRNLTNCFIVSLAFTDLLLGLLVLPFSALYEITSHEWLLNVAFCNVYVSLDVMLCTASILNLFVISLDRYYAITAPLRYSTVVTPLRVVVALILIWVVSLMVSFLPISFGWNTNDTTIQNQNQLNGKQECKLEVNATYVLVDGLLTFYLPLIIMCITYYRIFKIAREQAKRINHSNCCKTARTMLPTVKEHKATVTLAAVMGAFIICWFPYFTVFTYRGVTGAVCDPLLTVVLWLGYANSALNPILYAVLNRDFRTAYQRLLKCQQIRPDARETSLSYEMRDKTCSLMTNVYENKHLETHTMNGKANSINSASLEKNQNPPCDISSSAILPICQSLCLAKVLPKRNVWIPVFEQSTGSGQNIEQHSAPHTVISTVFS</sequence>
<dbReference type="PANTHER" id="PTHR24247">
    <property type="entry name" value="5-HYDROXYTRYPTAMINE RECEPTOR"/>
    <property type="match status" value="1"/>
</dbReference>
<keyword evidence="13" id="KW-0449">Lipoprotein</keyword>
<dbReference type="KEGG" id="nss:113423671"/>
<evidence type="ECO:0000256" key="4">
    <source>
        <dbReference type="ARBA" id="ARBA00022692"/>
    </source>
</evidence>
<evidence type="ECO:0000256" key="1">
    <source>
        <dbReference type="ARBA" id="ARBA00004651"/>
    </source>
</evidence>
<evidence type="ECO:0000256" key="14">
    <source>
        <dbReference type="ARBA" id="ARBA00031105"/>
    </source>
</evidence>
<dbReference type="GO" id="GO:0030594">
    <property type="term" value="F:neurotransmitter receptor activity"/>
    <property type="evidence" value="ECO:0007669"/>
    <property type="project" value="TreeGrafter"/>
</dbReference>
<evidence type="ECO:0000256" key="10">
    <source>
        <dbReference type="ARBA" id="ARBA00023170"/>
    </source>
</evidence>
<feature type="transmembrane region" description="Helical" evidence="16">
    <location>
        <begin position="134"/>
        <end position="155"/>
    </location>
</feature>
<dbReference type="FunFam" id="1.20.1070.10:FF:000121">
    <property type="entry name" value="Histamine H2 receptor"/>
    <property type="match status" value="1"/>
</dbReference>
<dbReference type="GO" id="GO:0007268">
    <property type="term" value="P:chemical synaptic transmission"/>
    <property type="evidence" value="ECO:0007669"/>
    <property type="project" value="TreeGrafter"/>
</dbReference>
<dbReference type="PROSITE" id="PS50262">
    <property type="entry name" value="G_PROTEIN_RECEP_F1_2"/>
    <property type="match status" value="1"/>
</dbReference>
<evidence type="ECO:0000256" key="11">
    <source>
        <dbReference type="ARBA" id="ARBA00023180"/>
    </source>
</evidence>
<reference evidence="19" key="1">
    <citation type="submission" date="2025-08" db="UniProtKB">
        <authorList>
            <consortium name="RefSeq"/>
        </authorList>
    </citation>
    <scope>IDENTIFICATION</scope>
</reference>
<feature type="transmembrane region" description="Helical" evidence="16">
    <location>
        <begin position="92"/>
        <end position="113"/>
    </location>
</feature>
<keyword evidence="7 16" id="KW-0472">Membrane</keyword>
<dbReference type="GO" id="GO:0045202">
    <property type="term" value="C:synapse"/>
    <property type="evidence" value="ECO:0007669"/>
    <property type="project" value="GOC"/>
</dbReference>
<evidence type="ECO:0000256" key="3">
    <source>
        <dbReference type="ARBA" id="ARBA00022475"/>
    </source>
</evidence>
<accession>A0A6J1VCG4</accession>
<evidence type="ECO:0000256" key="8">
    <source>
        <dbReference type="ARBA" id="ARBA00023139"/>
    </source>
</evidence>
<dbReference type="RefSeq" id="XP_026540957.1">
    <property type="nucleotide sequence ID" value="XM_026685172.1"/>
</dbReference>
<dbReference type="GO" id="GO:0004969">
    <property type="term" value="F:histamine receptor activity"/>
    <property type="evidence" value="ECO:0007669"/>
    <property type="project" value="InterPro"/>
</dbReference>
<keyword evidence="9" id="KW-1015">Disulfide bond</keyword>
<keyword evidence="12 15" id="KW-0807">Transducer</keyword>
<proteinExistence type="inferred from homology"/>
<protein>
    <recommendedName>
        <fullName evidence="2">Histamine H2 receptor</fullName>
    </recommendedName>
    <alternativeName>
        <fullName evidence="14">Gastric receptor I</fullName>
    </alternativeName>
</protein>
<dbReference type="PANTHER" id="PTHR24247:SF278">
    <property type="entry name" value="HISTAMINE H2 RECEPTOR"/>
    <property type="match status" value="1"/>
</dbReference>
<evidence type="ECO:0000259" key="17">
    <source>
        <dbReference type="PROSITE" id="PS50262"/>
    </source>
</evidence>
<feature type="domain" description="G-protein coupled receptors family 1 profile" evidence="17">
    <location>
        <begin position="33"/>
        <end position="293"/>
    </location>
</feature>
<feature type="transmembrane region" description="Helical" evidence="16">
    <location>
        <begin position="277"/>
        <end position="296"/>
    </location>
</feature>
<evidence type="ECO:0000256" key="9">
    <source>
        <dbReference type="ARBA" id="ARBA00023157"/>
    </source>
</evidence>
<dbReference type="GO" id="GO:0001696">
    <property type="term" value="P:gastric acid secretion"/>
    <property type="evidence" value="ECO:0007669"/>
    <property type="project" value="InterPro"/>
</dbReference>
<keyword evidence="10 15" id="KW-0675">Receptor</keyword>
<comment type="subcellular location">
    <subcellularLocation>
        <location evidence="1">Cell membrane</location>
        <topology evidence="1">Multi-pass membrane protein</topology>
    </subcellularLocation>
</comment>
<dbReference type="InterPro" id="IPR000503">
    <property type="entry name" value="Histamine_H2_rcpt"/>
</dbReference>
<evidence type="ECO:0000256" key="2">
    <source>
        <dbReference type="ARBA" id="ARBA00014565"/>
    </source>
</evidence>
<dbReference type="Gene3D" id="1.20.1070.10">
    <property type="entry name" value="Rhodopsin 7-helix transmembrane proteins"/>
    <property type="match status" value="1"/>
</dbReference>
<gene>
    <name evidence="19" type="primary">HRH2</name>
</gene>
<evidence type="ECO:0000256" key="16">
    <source>
        <dbReference type="SAM" id="Phobius"/>
    </source>
</evidence>
<dbReference type="GO" id="GO:0005886">
    <property type="term" value="C:plasma membrane"/>
    <property type="evidence" value="ECO:0007669"/>
    <property type="project" value="UniProtKB-SubCell"/>
</dbReference>
<dbReference type="GO" id="GO:0004993">
    <property type="term" value="F:G protein-coupled serotonin receptor activity"/>
    <property type="evidence" value="ECO:0007669"/>
    <property type="project" value="TreeGrafter"/>
</dbReference>
<evidence type="ECO:0000256" key="7">
    <source>
        <dbReference type="ARBA" id="ARBA00023136"/>
    </source>
</evidence>
<evidence type="ECO:0000313" key="19">
    <source>
        <dbReference type="RefSeq" id="XP_026540957.1"/>
    </source>
</evidence>
<feature type="transmembrane region" description="Helical" evidence="16">
    <location>
        <begin position="17"/>
        <end position="43"/>
    </location>
</feature>
<keyword evidence="4 15" id="KW-0812">Transmembrane</keyword>
<dbReference type="Proteomes" id="UP000504612">
    <property type="component" value="Unplaced"/>
</dbReference>
<keyword evidence="6 15" id="KW-0297">G-protein coupled receptor</keyword>
<keyword evidence="3" id="KW-1003">Cell membrane</keyword>
<dbReference type="CTD" id="3274"/>
<organism evidence="18 19">
    <name type="scientific">Notechis scutatus</name>
    <name type="common">mainland tiger snake</name>
    <dbReference type="NCBI Taxonomy" id="8663"/>
    <lineage>
        <taxon>Eukaryota</taxon>
        <taxon>Metazoa</taxon>
        <taxon>Chordata</taxon>
        <taxon>Craniata</taxon>
        <taxon>Vertebrata</taxon>
        <taxon>Euteleostomi</taxon>
        <taxon>Lepidosauria</taxon>
        <taxon>Squamata</taxon>
        <taxon>Bifurcata</taxon>
        <taxon>Unidentata</taxon>
        <taxon>Episquamata</taxon>
        <taxon>Toxicofera</taxon>
        <taxon>Serpentes</taxon>
        <taxon>Colubroidea</taxon>
        <taxon>Elapidae</taxon>
        <taxon>Hydrophiinae</taxon>
        <taxon>Notechis</taxon>
    </lineage>
</organism>
<dbReference type="GeneID" id="113423671"/>
<evidence type="ECO:0000256" key="13">
    <source>
        <dbReference type="ARBA" id="ARBA00023288"/>
    </source>
</evidence>
<feature type="transmembrane region" description="Helical" evidence="16">
    <location>
        <begin position="50"/>
        <end position="72"/>
    </location>
</feature>
<dbReference type="Pfam" id="PF00001">
    <property type="entry name" value="7tm_1"/>
    <property type="match status" value="1"/>
</dbReference>
<dbReference type="SMART" id="SM01381">
    <property type="entry name" value="7TM_GPCR_Srsx"/>
    <property type="match status" value="1"/>
</dbReference>
<evidence type="ECO:0000256" key="5">
    <source>
        <dbReference type="ARBA" id="ARBA00022989"/>
    </source>
</evidence>
<keyword evidence="8" id="KW-0564">Palmitate</keyword>
<dbReference type="PROSITE" id="PS00237">
    <property type="entry name" value="G_PROTEIN_RECEP_F1_1"/>
    <property type="match status" value="1"/>
</dbReference>
<dbReference type="PRINTS" id="PR00237">
    <property type="entry name" value="GPCRRHODOPSN"/>
</dbReference>
<dbReference type="PRINTS" id="PR00531">
    <property type="entry name" value="HISTAMINEH2R"/>
</dbReference>
<keyword evidence="18" id="KW-1185">Reference proteome</keyword>